<accession>A0A644ZH74</accession>
<comment type="caution">
    <text evidence="1">The sequence shown here is derived from an EMBL/GenBank/DDBJ whole genome shotgun (WGS) entry which is preliminary data.</text>
</comment>
<organism evidence="1">
    <name type="scientific">bioreactor metagenome</name>
    <dbReference type="NCBI Taxonomy" id="1076179"/>
    <lineage>
        <taxon>unclassified sequences</taxon>
        <taxon>metagenomes</taxon>
        <taxon>ecological metagenomes</taxon>
    </lineage>
</organism>
<reference evidence="1" key="1">
    <citation type="submission" date="2019-08" db="EMBL/GenBank/DDBJ databases">
        <authorList>
            <person name="Kucharzyk K."/>
            <person name="Murdoch R.W."/>
            <person name="Higgins S."/>
            <person name="Loffler F."/>
        </authorList>
    </citation>
    <scope>NUCLEOTIDE SEQUENCE</scope>
</reference>
<dbReference type="AlphaFoldDB" id="A0A644ZH74"/>
<proteinExistence type="predicted"/>
<protein>
    <submittedName>
        <fullName evidence="1">Uncharacterized protein</fullName>
    </submittedName>
</protein>
<gene>
    <name evidence="1" type="ORF">SDC9_86292</name>
</gene>
<sequence>MDVAVVAAELTLCIAVDRKGLFAGRADEMVEGLRGLADHEQVGIPPFMAADIGAENSLLALGNLDDLLAAMLAPALIRLNLYPSLSFCRQPIPSCCNPNPFDPCATLWFLFGIHIVPL</sequence>
<name>A0A644ZH74_9ZZZZ</name>
<evidence type="ECO:0000313" key="1">
    <source>
        <dbReference type="EMBL" id="MPM39658.1"/>
    </source>
</evidence>
<dbReference type="EMBL" id="VSSQ01008722">
    <property type="protein sequence ID" value="MPM39658.1"/>
    <property type="molecule type" value="Genomic_DNA"/>
</dbReference>